<keyword evidence="11 12" id="KW-1038">Host endoplasmic reticulum</keyword>
<evidence type="ECO:0000256" key="8">
    <source>
        <dbReference type="ARBA" id="ARBA00022844"/>
    </source>
</evidence>
<keyword evidence="13" id="KW-0472">Membrane</keyword>
<reference evidence="14" key="1">
    <citation type="journal article" date="1997" name="Arch. Virol.">
        <title>Genetic variation in the VP7 gene of human rotavirus serotype 3 (G3 type) isolated in China and Japan.</title>
        <authorList>
            <person name="Wen L."/>
            <person name="Nakayama M."/>
            <person name="Yamanishi Y."/>
            <person name="Nishio O."/>
            <person name="Fang Z.Y."/>
            <person name="Nakagomi O."/>
            <person name="Araki K."/>
            <person name="Nishimura S."/>
            <person name="Hasegawa A."/>
            <person name="Muller W.E."/>
            <person name="Ushijima H."/>
        </authorList>
    </citation>
    <scope>NUCLEOTIDE SEQUENCE</scope>
</reference>
<keyword evidence="13" id="KW-1133">Transmembrane helix</keyword>
<comment type="similarity">
    <text evidence="12">Belongs to the rotavirus VP7 family.</text>
</comment>
<evidence type="ECO:0000256" key="10">
    <source>
        <dbReference type="ARBA" id="ARBA00023180"/>
    </source>
</evidence>
<keyword evidence="6 12" id="KW-1152">Outer capsid protein</keyword>
<protein>
    <recommendedName>
        <fullName evidence="12">Outer capsid glycoprotein VP7</fullName>
    </recommendedName>
</protein>
<keyword evidence="9" id="KW-1015">Disulfide bond</keyword>
<evidence type="ECO:0000256" key="4">
    <source>
        <dbReference type="ARBA" id="ARBA00022723"/>
    </source>
</evidence>
<proteinExistence type="inferred from homology"/>
<keyword evidence="1 12" id="KW-0167">Capsid protein</keyword>
<name>O39728_9REOV</name>
<feature type="transmembrane region" description="Helical" evidence="13">
    <location>
        <begin position="6"/>
        <end position="23"/>
    </location>
</feature>
<dbReference type="Pfam" id="PF00434">
    <property type="entry name" value="VP7"/>
    <property type="match status" value="1"/>
</dbReference>
<evidence type="ECO:0000256" key="1">
    <source>
        <dbReference type="ARBA" id="ARBA00022561"/>
    </source>
</evidence>
<sequence>MYGIENTTSLTFLISIILLNYMLKSVTRIMDYIIYRFLLITVILSPLLNAQNYGINIPITGSMDTLYTNSTREGIFLTSTLG</sequence>
<evidence type="ECO:0000256" key="13">
    <source>
        <dbReference type="SAM" id="Phobius"/>
    </source>
</evidence>
<organism evidence="14">
    <name type="scientific">Rotavirus G3</name>
    <dbReference type="NCBI Taxonomy" id="73036"/>
    <lineage>
        <taxon>Viruses</taxon>
        <taxon>Riboviria</taxon>
        <taxon>Orthornavirae</taxon>
        <taxon>Duplornaviricota</taxon>
        <taxon>Resentoviricetes</taxon>
        <taxon>Reovirales</taxon>
        <taxon>Sedoreoviridae</taxon>
        <taxon>Rotavirus</taxon>
        <taxon>Rotavirus alphagastroenteritidis</taxon>
        <taxon>Rotavirus A</taxon>
    </lineage>
</organism>
<evidence type="ECO:0000256" key="7">
    <source>
        <dbReference type="ARBA" id="ARBA00022837"/>
    </source>
</evidence>
<dbReference type="InterPro" id="IPR001963">
    <property type="entry name" value="VP7"/>
</dbReference>
<evidence type="ECO:0000256" key="11">
    <source>
        <dbReference type="ARBA" id="ARBA00023184"/>
    </source>
</evidence>
<evidence type="ECO:0000256" key="3">
    <source>
        <dbReference type="ARBA" id="ARBA00022708"/>
    </source>
</evidence>
<keyword evidence="3 12" id="KW-1146">T=13 icosahedral capsid protein</keyword>
<comment type="subcellular location">
    <subcellularLocation>
        <location evidence="12">Host endoplasmic reticulum lumen</location>
    </subcellularLocation>
    <subcellularLocation>
        <location evidence="12">Virion</location>
    </subcellularLocation>
</comment>
<evidence type="ECO:0000313" key="14">
    <source>
        <dbReference type="EMBL" id="BAA23297.1"/>
    </source>
</evidence>
<evidence type="ECO:0000256" key="5">
    <source>
        <dbReference type="ARBA" id="ARBA00022729"/>
    </source>
</evidence>
<evidence type="ECO:0000256" key="2">
    <source>
        <dbReference type="ARBA" id="ARBA00022581"/>
    </source>
</evidence>
<keyword evidence="13" id="KW-0812">Transmembrane</keyword>
<dbReference type="EMBL" id="D86277">
    <property type="protein sequence ID" value="BAA23297.1"/>
    <property type="molecule type" value="Genomic_RNA"/>
</dbReference>
<keyword evidence="7 12" id="KW-0106">Calcium</keyword>
<feature type="transmembrane region" description="Helical" evidence="13">
    <location>
        <begin position="35"/>
        <end position="55"/>
    </location>
</feature>
<dbReference type="GO" id="GO:0046872">
    <property type="term" value="F:metal ion binding"/>
    <property type="evidence" value="ECO:0007669"/>
    <property type="project" value="UniProtKB-KW"/>
</dbReference>
<comment type="subunit">
    <text evidence="12">Homotrimer. 2 Ca(2+) ions bound at each subunit interface in the trimer hold the trimer together.</text>
</comment>
<comment type="function">
    <text evidence="12">Rotavirus attachment and entry into the host cell probably involves multiple sequential contacts between the outer capsid proteins VP4 and VP7, and the cell receptors.</text>
</comment>
<keyword evidence="4" id="KW-0479">Metal-binding</keyword>
<evidence type="ECO:0000256" key="9">
    <source>
        <dbReference type="ARBA" id="ARBA00023157"/>
    </source>
</evidence>
<keyword evidence="5" id="KW-0732">Signal</keyword>
<evidence type="ECO:0000256" key="12">
    <source>
        <dbReference type="RuleBase" id="RU363022"/>
    </source>
</evidence>
<keyword evidence="8 12" id="KW-0946">Virion</keyword>
<keyword evidence="2" id="KW-0945">Host-virus interaction</keyword>
<dbReference type="GO" id="GO:0039624">
    <property type="term" value="C:viral outer capsid"/>
    <property type="evidence" value="ECO:0007669"/>
    <property type="project" value="UniProtKB-KW"/>
</dbReference>
<dbReference type="GO" id="GO:0044166">
    <property type="term" value="C:host cell endoplasmic reticulum lumen"/>
    <property type="evidence" value="ECO:0007669"/>
    <property type="project" value="UniProtKB-SubCell"/>
</dbReference>
<evidence type="ECO:0000256" key="6">
    <source>
        <dbReference type="ARBA" id="ARBA00022770"/>
    </source>
</evidence>
<keyword evidence="10" id="KW-0325">Glycoprotein</keyword>
<accession>O39728</accession>
<dbReference type="GO" id="GO:0039621">
    <property type="term" value="C:T=13 icosahedral viral capsid"/>
    <property type="evidence" value="ECO:0007669"/>
    <property type="project" value="UniProtKB-KW"/>
</dbReference>